<feature type="region of interest" description="Disordered" evidence="1">
    <location>
        <begin position="83"/>
        <end position="128"/>
    </location>
</feature>
<feature type="signal peptide" evidence="2">
    <location>
        <begin position="1"/>
        <end position="26"/>
    </location>
</feature>
<dbReference type="Proteomes" id="UP001596317">
    <property type="component" value="Unassembled WGS sequence"/>
</dbReference>
<name>A0ABW1ZGA6_9DEIO</name>
<dbReference type="PROSITE" id="PS51257">
    <property type="entry name" value="PROKAR_LIPOPROTEIN"/>
    <property type="match status" value="1"/>
</dbReference>
<evidence type="ECO:0000256" key="1">
    <source>
        <dbReference type="SAM" id="MobiDB-lite"/>
    </source>
</evidence>
<feature type="compositionally biased region" description="Low complexity" evidence="1">
    <location>
        <begin position="83"/>
        <end position="102"/>
    </location>
</feature>
<evidence type="ECO:0000313" key="4">
    <source>
        <dbReference type="Proteomes" id="UP001596317"/>
    </source>
</evidence>
<evidence type="ECO:0000256" key="2">
    <source>
        <dbReference type="SAM" id="SignalP"/>
    </source>
</evidence>
<feature type="compositionally biased region" description="Low complexity" evidence="1">
    <location>
        <begin position="111"/>
        <end position="128"/>
    </location>
</feature>
<dbReference type="RefSeq" id="WP_224610008.1">
    <property type="nucleotide sequence ID" value="NZ_JAIQXV010000013.1"/>
</dbReference>
<comment type="caution">
    <text evidence="3">The sequence shown here is derived from an EMBL/GenBank/DDBJ whole genome shotgun (WGS) entry which is preliminary data.</text>
</comment>
<accession>A0ABW1ZGA6</accession>
<reference evidence="4" key="1">
    <citation type="journal article" date="2019" name="Int. J. Syst. Evol. Microbiol.">
        <title>The Global Catalogue of Microorganisms (GCM) 10K type strain sequencing project: providing services to taxonomists for standard genome sequencing and annotation.</title>
        <authorList>
            <consortium name="The Broad Institute Genomics Platform"/>
            <consortium name="The Broad Institute Genome Sequencing Center for Infectious Disease"/>
            <person name="Wu L."/>
            <person name="Ma J."/>
        </authorList>
    </citation>
    <scope>NUCLEOTIDE SEQUENCE [LARGE SCALE GENOMIC DNA]</scope>
    <source>
        <strain evidence="4">CCUG 63830</strain>
    </source>
</reference>
<evidence type="ECO:0008006" key="5">
    <source>
        <dbReference type="Google" id="ProtNLM"/>
    </source>
</evidence>
<sequence>MTKRFHLTLMTTVLPGLLASCMDSPAQTYQTQPAQLATIPEGCELEADGELDCDNDHSVKLKSGKTSKAAKAVVGAVVAGAAVQASRRSAPPAASTPTGSSVNSASTVSRGGLTSTARASSTSSGYGG</sequence>
<protein>
    <recommendedName>
        <fullName evidence="5">Lipoprotein</fullName>
    </recommendedName>
</protein>
<dbReference type="EMBL" id="JBHSWB010000001">
    <property type="protein sequence ID" value="MFC6659910.1"/>
    <property type="molecule type" value="Genomic_DNA"/>
</dbReference>
<keyword evidence="2" id="KW-0732">Signal</keyword>
<organism evidence="3 4">
    <name type="scientific">Deinococcus multiflagellatus</name>
    <dbReference type="NCBI Taxonomy" id="1656887"/>
    <lineage>
        <taxon>Bacteria</taxon>
        <taxon>Thermotogati</taxon>
        <taxon>Deinococcota</taxon>
        <taxon>Deinococci</taxon>
        <taxon>Deinococcales</taxon>
        <taxon>Deinococcaceae</taxon>
        <taxon>Deinococcus</taxon>
    </lineage>
</organism>
<keyword evidence="4" id="KW-1185">Reference proteome</keyword>
<gene>
    <name evidence="3" type="ORF">ACFP90_05745</name>
</gene>
<feature type="chain" id="PRO_5047422219" description="Lipoprotein" evidence="2">
    <location>
        <begin position="27"/>
        <end position="128"/>
    </location>
</feature>
<proteinExistence type="predicted"/>
<evidence type="ECO:0000313" key="3">
    <source>
        <dbReference type="EMBL" id="MFC6659910.1"/>
    </source>
</evidence>